<name>A0A8H6X6Y1_9AGAR</name>
<keyword evidence="2" id="KW-1185">Reference proteome</keyword>
<comment type="caution">
    <text evidence="1">The sequence shown here is derived from an EMBL/GenBank/DDBJ whole genome shotgun (WGS) entry which is preliminary data.</text>
</comment>
<organism evidence="1 2">
    <name type="scientific">Mycena venus</name>
    <dbReference type="NCBI Taxonomy" id="2733690"/>
    <lineage>
        <taxon>Eukaryota</taxon>
        <taxon>Fungi</taxon>
        <taxon>Dikarya</taxon>
        <taxon>Basidiomycota</taxon>
        <taxon>Agaricomycotina</taxon>
        <taxon>Agaricomycetes</taxon>
        <taxon>Agaricomycetidae</taxon>
        <taxon>Agaricales</taxon>
        <taxon>Marasmiineae</taxon>
        <taxon>Mycenaceae</taxon>
        <taxon>Mycena</taxon>
    </lineage>
</organism>
<dbReference type="AlphaFoldDB" id="A0A8H6X6Y1"/>
<dbReference type="Proteomes" id="UP000620124">
    <property type="component" value="Unassembled WGS sequence"/>
</dbReference>
<dbReference type="OrthoDB" id="2927476at2759"/>
<evidence type="ECO:0000313" key="2">
    <source>
        <dbReference type="Proteomes" id="UP000620124"/>
    </source>
</evidence>
<sequence length="146" mass="15762">MALQTSDIEKFLSDNYSSSKASDGEEVHVYTVGGVDSSNPDRHNYDVNVPLWGVTWILKGYVDTKLAMDATFSIKVPILPTIKLADVKGNLADGIAVAFNVSGVVNGQAKFYTSDKWVYINLAATVFGTAHGPVDFKLFPLPTSST</sequence>
<protein>
    <submittedName>
        <fullName evidence="1">Uncharacterized protein</fullName>
    </submittedName>
</protein>
<gene>
    <name evidence="1" type="ORF">MVEN_02208200</name>
</gene>
<accession>A0A8H6X6Y1</accession>
<evidence type="ECO:0000313" key="1">
    <source>
        <dbReference type="EMBL" id="KAF7335543.1"/>
    </source>
</evidence>
<proteinExistence type="predicted"/>
<dbReference type="EMBL" id="JACAZI010000024">
    <property type="protein sequence ID" value="KAF7335543.1"/>
    <property type="molecule type" value="Genomic_DNA"/>
</dbReference>
<reference evidence="1" key="1">
    <citation type="submission" date="2020-05" db="EMBL/GenBank/DDBJ databases">
        <title>Mycena genomes resolve the evolution of fungal bioluminescence.</title>
        <authorList>
            <person name="Tsai I.J."/>
        </authorList>
    </citation>
    <scope>NUCLEOTIDE SEQUENCE</scope>
    <source>
        <strain evidence="1">CCC161011</strain>
    </source>
</reference>